<dbReference type="GeneID" id="110246043"/>
<dbReference type="OMA" id="CEMSFTA"/>
<evidence type="ECO:0000256" key="1">
    <source>
        <dbReference type="SAM" id="MobiDB-lite"/>
    </source>
</evidence>
<feature type="region of interest" description="Disordered" evidence="1">
    <location>
        <begin position="482"/>
        <end position="503"/>
    </location>
</feature>
<evidence type="ECO:0000313" key="3">
    <source>
        <dbReference type="Proteomes" id="UP000887567"/>
    </source>
</evidence>
<feature type="compositionally biased region" description="Polar residues" evidence="1">
    <location>
        <begin position="492"/>
        <end position="503"/>
    </location>
</feature>
<evidence type="ECO:0000313" key="2">
    <source>
        <dbReference type="EnsemblMetazoa" id="XP_020908038.1"/>
    </source>
</evidence>
<dbReference type="OrthoDB" id="5981473at2759"/>
<sequence length="503" mass="55765">MDLEEIASYWARFHLSFSWDYPEGLDLQAVQQAVFHVVGESDGRSQDQLVVGSVQSAGAGVVLTQPIPVSDNVPCELSFTAHPMSDEFCIKNVVIVSEARNVELYVDGCYAKTARGIMLTIRKGRKVSLFETEFDLSEYVRGKCRCAIKFLSFPQPHAVRIQTIVVKVAKRPAMNSSQAQDVPGIQTGINLIPGSVDLVSVKEFIKTSGKELTPEAEKLLASMEQMQWAQGVQMRQSRPRSRSMDIKADRDDPTPPHRFSVASDGSLLQQAIARARELEEEDQYNRRDHVGSPGNNESLINRLAGLMIDRSNHRENGPIIHNGDIIPNGDRHPEEQAQARWEAYVQTRLQQGHQDMNATSRIRTHSSHSTPSILGHGMHYDEPDRPSPPSPPLGTSSTKVSSAPELGTKTRCVACGCPGCLSVYNSITTNIYSTEERIMAKVEQKVQQLQHHIDSQFDALYQSLQLRQEQLVAHALHGNNLHHQGAVPSRRISANSKVGDTSV</sequence>
<dbReference type="Pfam" id="PF14958">
    <property type="entry name" value="PAAT-like"/>
    <property type="match status" value="1"/>
</dbReference>
<feature type="region of interest" description="Disordered" evidence="1">
    <location>
        <begin position="351"/>
        <end position="404"/>
    </location>
</feature>
<reference evidence="2" key="1">
    <citation type="submission" date="2022-11" db="UniProtKB">
        <authorList>
            <consortium name="EnsemblMetazoa"/>
        </authorList>
    </citation>
    <scope>IDENTIFICATION</scope>
</reference>
<dbReference type="Proteomes" id="UP000887567">
    <property type="component" value="Unplaced"/>
</dbReference>
<dbReference type="RefSeq" id="XP_020908038.1">
    <property type="nucleotide sequence ID" value="XM_021052379.2"/>
</dbReference>
<proteinExistence type="predicted"/>
<accession>A0A913XQD6</accession>
<dbReference type="KEGG" id="epa:110246043"/>
<feature type="compositionally biased region" description="Basic and acidic residues" evidence="1">
    <location>
        <begin position="242"/>
        <end position="255"/>
    </location>
</feature>
<dbReference type="PANTHER" id="PTHR14787:SF1">
    <property type="entry name" value="ATPASE PAAT"/>
    <property type="match status" value="1"/>
</dbReference>
<dbReference type="AlphaFoldDB" id="A0A913XQD6"/>
<dbReference type="EnsemblMetazoa" id="XM_021052379.2">
    <property type="protein sequence ID" value="XP_020908038.1"/>
    <property type="gene ID" value="LOC110246043"/>
</dbReference>
<protein>
    <submittedName>
        <fullName evidence="2">Uncharacterized protein</fullName>
    </submittedName>
</protein>
<dbReference type="InterPro" id="IPR028043">
    <property type="entry name" value="PAAT-like"/>
</dbReference>
<dbReference type="PANTHER" id="PTHR14787">
    <property type="entry name" value="C10ORF188 FAMILY MEMBER"/>
    <property type="match status" value="1"/>
</dbReference>
<name>A0A913XQD6_EXADI</name>
<keyword evidence="3" id="KW-1185">Reference proteome</keyword>
<feature type="region of interest" description="Disordered" evidence="1">
    <location>
        <begin position="229"/>
        <end position="257"/>
    </location>
</feature>
<organism evidence="2 3">
    <name type="scientific">Exaiptasia diaphana</name>
    <name type="common">Tropical sea anemone</name>
    <name type="synonym">Aiptasia pulchella</name>
    <dbReference type="NCBI Taxonomy" id="2652724"/>
    <lineage>
        <taxon>Eukaryota</taxon>
        <taxon>Metazoa</taxon>
        <taxon>Cnidaria</taxon>
        <taxon>Anthozoa</taxon>
        <taxon>Hexacorallia</taxon>
        <taxon>Actiniaria</taxon>
        <taxon>Aiptasiidae</taxon>
        <taxon>Exaiptasia</taxon>
    </lineage>
</organism>